<proteinExistence type="predicted"/>
<feature type="region of interest" description="Disordered" evidence="1">
    <location>
        <begin position="253"/>
        <end position="274"/>
    </location>
</feature>
<name>A0AAV4ALH6_9GAST</name>
<feature type="region of interest" description="Disordered" evidence="1">
    <location>
        <begin position="1"/>
        <end position="28"/>
    </location>
</feature>
<organism evidence="3 4">
    <name type="scientific">Plakobranchus ocellatus</name>
    <dbReference type="NCBI Taxonomy" id="259542"/>
    <lineage>
        <taxon>Eukaryota</taxon>
        <taxon>Metazoa</taxon>
        <taxon>Spiralia</taxon>
        <taxon>Lophotrochozoa</taxon>
        <taxon>Mollusca</taxon>
        <taxon>Gastropoda</taxon>
        <taxon>Heterobranchia</taxon>
        <taxon>Euthyneura</taxon>
        <taxon>Panpulmonata</taxon>
        <taxon>Sacoglossa</taxon>
        <taxon>Placobranchoidea</taxon>
        <taxon>Plakobranchidae</taxon>
        <taxon>Plakobranchus</taxon>
    </lineage>
</organism>
<feature type="region of interest" description="Disordered" evidence="1">
    <location>
        <begin position="289"/>
        <end position="310"/>
    </location>
</feature>
<dbReference type="AlphaFoldDB" id="A0AAV4ALH6"/>
<sequence>MPLRTHRGSARGRGQLKKQARRGRGGSPQRLSLYPCCCGETEEKRSIACLASHQGIQHLIKSAEREALLCGDATVNMTDLPDTYVSVDTDMNAYELMHRHDIRGRPLLTPGDGNCLFNSISIILMRNTKMASELRYKTCIQMATRKDRVLEGHRNIDDLFIVSPDYDESLIACARATEISSAWTILGLSQVLQHKVISVYPPANGPCDETVQILTTEFGSFQHELSLFILWMGPKKGKGQMWLPNHFLPIAPQSSDDAAHDDEKQTEDGVCGSCDDDVLNDDGNVYEIDTGIDDDHADNGNNEIDNNRRDGDTLETVHASVPLGRKENVWFLVDNSDNVIRRKGGKKSQYWDDCGAWGNGAKASTPSTLYTGQNGLAIHVVKREGKYCQEKQSSGKKVYKAVEPQPASEDVFTLRRNYSKHAHSNNYVRRVTWLEEQQRRRLYEYRGKYPCAHAHGKSANPERTGAYVRLQPQVMDKLKEDVRTQKPDKLYREADVLYGPPKKRVIYDAKHRGKGNGMNMQTVRTGTFADQVRTVERMAHSEKYKDFIQVITRAQGKVPTIILHSQEQMADMKRSCSPGPNGVRSS</sequence>
<feature type="compositionally biased region" description="Basic residues" evidence="1">
    <location>
        <begin position="1"/>
        <end position="24"/>
    </location>
</feature>
<feature type="compositionally biased region" description="Basic and acidic residues" evidence="1">
    <location>
        <begin position="257"/>
        <end position="267"/>
    </location>
</feature>
<evidence type="ECO:0000259" key="2">
    <source>
        <dbReference type="PROSITE" id="PS50802"/>
    </source>
</evidence>
<dbReference type="PROSITE" id="PS50802">
    <property type="entry name" value="OTU"/>
    <property type="match status" value="1"/>
</dbReference>
<evidence type="ECO:0000256" key="1">
    <source>
        <dbReference type="SAM" id="MobiDB-lite"/>
    </source>
</evidence>
<evidence type="ECO:0000313" key="3">
    <source>
        <dbReference type="EMBL" id="GFO08153.1"/>
    </source>
</evidence>
<reference evidence="3 4" key="1">
    <citation type="journal article" date="2021" name="Elife">
        <title>Chloroplast acquisition without the gene transfer in kleptoplastic sea slugs, Plakobranchus ocellatus.</title>
        <authorList>
            <person name="Maeda T."/>
            <person name="Takahashi S."/>
            <person name="Yoshida T."/>
            <person name="Shimamura S."/>
            <person name="Takaki Y."/>
            <person name="Nagai Y."/>
            <person name="Toyoda A."/>
            <person name="Suzuki Y."/>
            <person name="Arimoto A."/>
            <person name="Ishii H."/>
            <person name="Satoh N."/>
            <person name="Nishiyama T."/>
            <person name="Hasebe M."/>
            <person name="Maruyama T."/>
            <person name="Minagawa J."/>
            <person name="Obokata J."/>
            <person name="Shigenobu S."/>
        </authorList>
    </citation>
    <scope>NUCLEOTIDE SEQUENCE [LARGE SCALE GENOMIC DNA]</scope>
</reference>
<dbReference type="EMBL" id="BLXT01003952">
    <property type="protein sequence ID" value="GFO08153.1"/>
    <property type="molecule type" value="Genomic_DNA"/>
</dbReference>
<dbReference type="Gene3D" id="3.90.70.80">
    <property type="match status" value="1"/>
</dbReference>
<protein>
    <recommendedName>
        <fullName evidence="2">OTU domain-containing protein</fullName>
    </recommendedName>
</protein>
<dbReference type="Proteomes" id="UP000735302">
    <property type="component" value="Unassembled WGS sequence"/>
</dbReference>
<feature type="domain" description="OTU" evidence="2">
    <location>
        <begin position="104"/>
        <end position="253"/>
    </location>
</feature>
<accession>A0AAV4ALH6</accession>
<comment type="caution">
    <text evidence="3">The sequence shown here is derived from an EMBL/GenBank/DDBJ whole genome shotgun (WGS) entry which is preliminary data.</text>
</comment>
<keyword evidence="4" id="KW-1185">Reference proteome</keyword>
<gene>
    <name evidence="3" type="ORF">PoB_003465800</name>
</gene>
<dbReference type="InterPro" id="IPR003323">
    <property type="entry name" value="OTU_dom"/>
</dbReference>
<evidence type="ECO:0000313" key="4">
    <source>
        <dbReference type="Proteomes" id="UP000735302"/>
    </source>
</evidence>